<reference evidence="5" key="1">
    <citation type="submission" date="2012-07" db="EMBL/GenBank/DDBJ databases">
        <title>Genome of the Chinese tree shrew, a rising model animal genetically related to primates.</title>
        <authorList>
            <person name="Zhang G."/>
            <person name="Fan Y."/>
            <person name="Yao Y."/>
            <person name="Huang Z."/>
        </authorList>
    </citation>
    <scope>NUCLEOTIDE SEQUENCE [LARGE SCALE GENOMIC DNA]</scope>
</reference>
<keyword evidence="1" id="KW-0597">Phosphoprotein</keyword>
<dbReference type="PANTHER" id="PTHR14429:SF24">
    <property type="entry name" value="FIBROSIN"/>
    <property type="match status" value="1"/>
</dbReference>
<feature type="compositionally biased region" description="Basic and acidic residues" evidence="2">
    <location>
        <begin position="1026"/>
        <end position="1050"/>
    </location>
</feature>
<evidence type="ECO:0000259" key="3">
    <source>
        <dbReference type="Pfam" id="PF15386"/>
    </source>
</evidence>
<feature type="region of interest" description="Disordered" evidence="2">
    <location>
        <begin position="1"/>
        <end position="45"/>
    </location>
</feature>
<feature type="compositionally biased region" description="Low complexity" evidence="2">
    <location>
        <begin position="153"/>
        <end position="164"/>
    </location>
</feature>
<evidence type="ECO:0000256" key="1">
    <source>
        <dbReference type="ARBA" id="ARBA00022553"/>
    </source>
</evidence>
<name>L9KU52_TUPCH</name>
<dbReference type="PANTHER" id="PTHR14429">
    <property type="entry name" value="FIBROSIN FAMILY MEMBER"/>
    <property type="match status" value="1"/>
</dbReference>
<feature type="compositionally biased region" description="Pro residues" evidence="2">
    <location>
        <begin position="950"/>
        <end position="961"/>
    </location>
</feature>
<feature type="region of interest" description="Disordered" evidence="2">
    <location>
        <begin position="502"/>
        <end position="689"/>
    </location>
</feature>
<organism evidence="4 5">
    <name type="scientific">Tupaia chinensis</name>
    <name type="common">Chinese tree shrew</name>
    <name type="synonym">Tupaia belangeri chinensis</name>
    <dbReference type="NCBI Taxonomy" id="246437"/>
    <lineage>
        <taxon>Eukaryota</taxon>
        <taxon>Metazoa</taxon>
        <taxon>Chordata</taxon>
        <taxon>Craniata</taxon>
        <taxon>Vertebrata</taxon>
        <taxon>Euteleostomi</taxon>
        <taxon>Mammalia</taxon>
        <taxon>Eutheria</taxon>
        <taxon>Euarchontoglires</taxon>
        <taxon>Scandentia</taxon>
        <taxon>Tupaiidae</taxon>
        <taxon>Tupaia</taxon>
    </lineage>
</organism>
<feature type="region of interest" description="Disordered" evidence="2">
    <location>
        <begin position="452"/>
        <end position="484"/>
    </location>
</feature>
<feature type="region of interest" description="Disordered" evidence="2">
    <location>
        <begin position="227"/>
        <end position="276"/>
    </location>
</feature>
<feature type="domain" description="Tantalus-like" evidence="3">
    <location>
        <begin position="397"/>
        <end position="444"/>
    </location>
</feature>
<feature type="region of interest" description="Disordered" evidence="2">
    <location>
        <begin position="976"/>
        <end position="1107"/>
    </location>
</feature>
<evidence type="ECO:0000313" key="5">
    <source>
        <dbReference type="Proteomes" id="UP000011518"/>
    </source>
</evidence>
<feature type="region of interest" description="Disordered" evidence="2">
    <location>
        <begin position="1144"/>
        <end position="1197"/>
    </location>
</feature>
<feature type="compositionally biased region" description="Pro residues" evidence="2">
    <location>
        <begin position="1051"/>
        <end position="1061"/>
    </location>
</feature>
<feature type="compositionally biased region" description="Acidic residues" evidence="2">
    <location>
        <begin position="578"/>
        <end position="592"/>
    </location>
</feature>
<proteinExistence type="predicted"/>
<feature type="compositionally biased region" description="Pro residues" evidence="2">
    <location>
        <begin position="1081"/>
        <end position="1090"/>
    </location>
</feature>
<dbReference type="EMBL" id="KB320653">
    <property type="protein sequence ID" value="ELW66346.1"/>
    <property type="molecule type" value="Genomic_DNA"/>
</dbReference>
<dbReference type="InterPro" id="IPR028149">
    <property type="entry name" value="Tantalus-like"/>
</dbReference>
<feature type="compositionally biased region" description="Basic and acidic residues" evidence="2">
    <location>
        <begin position="539"/>
        <end position="553"/>
    </location>
</feature>
<feature type="compositionally biased region" description="Basic residues" evidence="2">
    <location>
        <begin position="516"/>
        <end position="527"/>
    </location>
</feature>
<dbReference type="Pfam" id="PF15336">
    <property type="entry name" value="Auts2"/>
    <property type="match status" value="1"/>
</dbReference>
<feature type="compositionally biased region" description="Basic and acidic residues" evidence="2">
    <location>
        <begin position="836"/>
        <end position="846"/>
    </location>
</feature>
<dbReference type="PRINTS" id="PR02044">
    <property type="entry name" value="FIBROSIN1LPF"/>
</dbReference>
<accession>L9KU52</accession>
<feature type="region of interest" description="Disordered" evidence="2">
    <location>
        <begin position="57"/>
        <end position="77"/>
    </location>
</feature>
<reference evidence="5" key="2">
    <citation type="journal article" date="2013" name="Nat. Commun.">
        <title>Genome of the Chinese tree shrew.</title>
        <authorList>
            <person name="Fan Y."/>
            <person name="Huang Z.Y."/>
            <person name="Cao C.C."/>
            <person name="Chen C.S."/>
            <person name="Chen Y.X."/>
            <person name="Fan D.D."/>
            <person name="He J."/>
            <person name="Hou H.L."/>
            <person name="Hu L."/>
            <person name="Hu X.T."/>
            <person name="Jiang X.T."/>
            <person name="Lai R."/>
            <person name="Lang Y.S."/>
            <person name="Liang B."/>
            <person name="Liao S.G."/>
            <person name="Mu D."/>
            <person name="Ma Y.Y."/>
            <person name="Niu Y.Y."/>
            <person name="Sun X.Q."/>
            <person name="Xia J.Q."/>
            <person name="Xiao J."/>
            <person name="Xiong Z.Q."/>
            <person name="Xu L."/>
            <person name="Yang L."/>
            <person name="Zhang Y."/>
            <person name="Zhao W."/>
            <person name="Zhao X.D."/>
            <person name="Zheng Y.T."/>
            <person name="Zhou J.M."/>
            <person name="Zhu Y.B."/>
            <person name="Zhang G.J."/>
            <person name="Wang J."/>
            <person name="Yao Y.G."/>
        </authorList>
    </citation>
    <scope>NUCLEOTIDE SEQUENCE [LARGE SCALE GENOMIC DNA]</scope>
</reference>
<feature type="region of interest" description="Disordered" evidence="2">
    <location>
        <begin position="148"/>
        <end position="180"/>
    </location>
</feature>
<feature type="compositionally biased region" description="Basic and acidic residues" evidence="2">
    <location>
        <begin position="986"/>
        <end position="1010"/>
    </location>
</feature>
<feature type="compositionally biased region" description="Pro residues" evidence="2">
    <location>
        <begin position="255"/>
        <end position="269"/>
    </location>
</feature>
<feature type="compositionally biased region" description="Basic and acidic residues" evidence="2">
    <location>
        <begin position="1"/>
        <end position="10"/>
    </location>
</feature>
<dbReference type="STRING" id="246437.L9KU52"/>
<feature type="compositionally biased region" description="Polar residues" evidence="2">
    <location>
        <begin position="359"/>
        <end position="381"/>
    </location>
</feature>
<feature type="compositionally biased region" description="Pro residues" evidence="2">
    <location>
        <begin position="606"/>
        <end position="643"/>
    </location>
</feature>
<dbReference type="InterPro" id="IPR023246">
    <property type="entry name" value="AUTS2"/>
</dbReference>
<protein>
    <submittedName>
        <fullName evidence="4">Putative fibrosin-1</fullName>
    </submittedName>
</protein>
<evidence type="ECO:0000256" key="2">
    <source>
        <dbReference type="SAM" id="MobiDB-lite"/>
    </source>
</evidence>
<dbReference type="Pfam" id="PF15386">
    <property type="entry name" value="Tantalus"/>
    <property type="match status" value="1"/>
</dbReference>
<dbReference type="InParanoid" id="L9KU52"/>
<sequence length="1197" mass="128654">MPSRAREIRWSKWRPQPGIPQGPPGAAASPMDLPGDSSPPYPPHLCRQPLARALWGAKSPKRPRLQPLGVPSPLEKASRRVLAVVLEDVMAAHMVPLMPKEEISSPCHHSNCQDPVRSQLPALSPQQAMWSSQARPPDPLHLCREPLSRIHRSSSTLRRLSRTTPSPEEGPSQKVDRAHQPTLVVMLEDIAGPRSPTKVSELRGFTDESPNFIVPAQRTEPMMMVHQPMPPSGDQGPPFQPSTLPIDPPESLTPVPDPALEPPSTPPPSSLLRPRLSPWGLAPLFRSVRSKLESFADIFLTSNKAPQPPPPSPPMKLELKIAISEAEQSRAAEGTASVGLNQGKGAKSFKGPDHGKGFSIQNTQDSSPSSTKPYTNGAASANQWPKVSQWPLLFSPRLNKKEFSLEEIYTNKNYQSPTTRRTFETIFEEPRERNGTLIFTSSKKLRRAVEFRDSSLPRCRRPSRGVRAATGKALTPNLAPSPDVEPLLQQRLEELDALFLGEDKDASLQPPERLEHRLKHSGKRKRGGSSGATGEPGDSSDREPGRPPGDRARKWPNKRRRKEASSRHSLEAGYICDAESDLDERVSDDDLDPSFTVSTSKGPDPLLVPSPPKEPPPPPAPRPPVSPPAPLPATPSLPPPPQPQLQLRVSPFGLRTSPYGSSLDLSTGSSPTAPPPPLLQVPGHPGASAANALSEQDLIGQDLNSRYLNAQGGPEVVGSGGSARPLAFQFHQHNHQHQHTHQHTHQHFTPYPPGLLPPHGPHMFEKYPGKMEGLFRHNPYTAFPPAVPGLPPGLPPAVSFGSLQGAFQPKSTNPELPPRLGPVPSGLPQKGTQIPDHFRPPLRGDSHKLDFRNDLLPCLPGPYGALPPGQELSHPASLFTATGAVHAAANPFTAAPGAHGPFLSPSTHIDPFGRPTSFASLAALSNGAFGGLGSPTFNSGAVFAQKESPGAPPAFASPPDPWGRLHRSPLAFPAWVRPPEAARTPGSDKERPVERREPSITKEEKDRDLPFSRPQLRVSPATPKARAGEEGARPAKESVRVKEERKEEAARPPPPPGPPPAAAAAATGPQGLHLLFERPRPPPFLGPSPPERCAGFLEPTWLAGPPRLARPPRFYEAGEELTGPGAVAAARLYGLEPAHPLLYSRLAPPPPPAAAPGTPHLLSKTPPGALLGAPPPLVPAPRPSSPPRAPGPARADR</sequence>
<feature type="region of interest" description="Disordered" evidence="2">
    <location>
        <begin position="326"/>
        <end position="381"/>
    </location>
</feature>
<feature type="compositionally biased region" description="Pro residues" evidence="2">
    <location>
        <begin position="1173"/>
        <end position="1190"/>
    </location>
</feature>
<dbReference type="Proteomes" id="UP000011518">
    <property type="component" value="Unassembled WGS sequence"/>
</dbReference>
<gene>
    <name evidence="4" type="ORF">TREES_T100000451</name>
</gene>
<feature type="region of interest" description="Disordered" evidence="2">
    <location>
        <begin position="826"/>
        <end position="846"/>
    </location>
</feature>
<dbReference type="AlphaFoldDB" id="L9KU52"/>
<dbReference type="eggNOG" id="ENOG502QT69">
    <property type="taxonomic scope" value="Eukaryota"/>
</dbReference>
<feature type="region of interest" description="Disordered" evidence="2">
    <location>
        <begin position="943"/>
        <end position="963"/>
    </location>
</feature>
<evidence type="ECO:0000313" key="4">
    <source>
        <dbReference type="EMBL" id="ELW66346.1"/>
    </source>
</evidence>
<keyword evidence="5" id="KW-1185">Reference proteome</keyword>